<feature type="transmembrane region" description="Helical" evidence="6">
    <location>
        <begin position="51"/>
        <end position="72"/>
    </location>
</feature>
<evidence type="ECO:0000256" key="6">
    <source>
        <dbReference type="SAM" id="Phobius"/>
    </source>
</evidence>
<evidence type="ECO:0000256" key="4">
    <source>
        <dbReference type="ARBA" id="ARBA00022989"/>
    </source>
</evidence>
<dbReference type="OrthoDB" id="408954at2759"/>
<name>A0A9Q1K4R5_9CARY</name>
<dbReference type="GO" id="GO:0008610">
    <property type="term" value="P:lipid biosynthetic process"/>
    <property type="evidence" value="ECO:0007669"/>
    <property type="project" value="InterPro"/>
</dbReference>
<sequence>MWVAGGDDYSSYGASFVEETAMYNRIVLGWALPSRVWDPLPHFLQTWLRNYIGGMLLYFVSGLLWCFVIYYWKRNLYVPKDCIPSRRAMLLQIRVAMKAMPWYSLFITFSEHMVESGWTRCFPQISDISLQAYLGYLLIYLLIVEFGIYWMHRELHDIKPLYKYLHATHHIYNKENTLSPFAGLAFHPLDGILQAVPHSIALFLVPTHFRTHIALFFLEGVWTANIHDCIHGKLWPVMGAGYHTIHHITYRHNYGHFTVLMDWLFGTLRTPSIEDDEPKKGN</sequence>
<dbReference type="GO" id="GO:0005506">
    <property type="term" value="F:iron ion binding"/>
    <property type="evidence" value="ECO:0007669"/>
    <property type="project" value="InterPro"/>
</dbReference>
<evidence type="ECO:0000256" key="1">
    <source>
        <dbReference type="ARBA" id="ARBA00004370"/>
    </source>
</evidence>
<comment type="similarity">
    <text evidence="2">Belongs to the sterol desaturase family.</text>
</comment>
<gene>
    <name evidence="8" type="ORF">Cgig2_029873</name>
</gene>
<evidence type="ECO:0000256" key="5">
    <source>
        <dbReference type="ARBA" id="ARBA00023136"/>
    </source>
</evidence>
<evidence type="ECO:0000256" key="2">
    <source>
        <dbReference type="ARBA" id="ARBA00009324"/>
    </source>
</evidence>
<dbReference type="GO" id="GO:0016020">
    <property type="term" value="C:membrane"/>
    <property type="evidence" value="ECO:0007669"/>
    <property type="project" value="UniProtKB-SubCell"/>
</dbReference>
<keyword evidence="9" id="KW-1185">Reference proteome</keyword>
<comment type="caution">
    <text evidence="8">The sequence shown here is derived from an EMBL/GenBank/DDBJ whole genome shotgun (WGS) entry which is preliminary data.</text>
</comment>
<protein>
    <recommendedName>
        <fullName evidence="7">Fatty acid hydroxylase domain-containing protein</fullName>
    </recommendedName>
</protein>
<dbReference type="InterPro" id="IPR006694">
    <property type="entry name" value="Fatty_acid_hydroxylase"/>
</dbReference>
<comment type="subcellular location">
    <subcellularLocation>
        <location evidence="1">Membrane</location>
    </subcellularLocation>
</comment>
<evidence type="ECO:0000313" key="9">
    <source>
        <dbReference type="Proteomes" id="UP001153076"/>
    </source>
</evidence>
<evidence type="ECO:0000313" key="8">
    <source>
        <dbReference type="EMBL" id="KAJ8436627.1"/>
    </source>
</evidence>
<feature type="transmembrane region" description="Helical" evidence="6">
    <location>
        <begin position="93"/>
        <end position="110"/>
    </location>
</feature>
<feature type="domain" description="Fatty acid hydroxylase" evidence="7">
    <location>
        <begin position="138"/>
        <end position="267"/>
    </location>
</feature>
<evidence type="ECO:0000259" key="7">
    <source>
        <dbReference type="Pfam" id="PF04116"/>
    </source>
</evidence>
<dbReference type="Pfam" id="PF04116">
    <property type="entry name" value="FA_hydroxylase"/>
    <property type="match status" value="1"/>
</dbReference>
<keyword evidence="5 6" id="KW-0472">Membrane</keyword>
<dbReference type="EMBL" id="JAKOGI010000337">
    <property type="protein sequence ID" value="KAJ8436627.1"/>
    <property type="molecule type" value="Genomic_DNA"/>
</dbReference>
<keyword evidence="3 6" id="KW-0812">Transmembrane</keyword>
<dbReference type="AlphaFoldDB" id="A0A9Q1K4R5"/>
<reference evidence="8" key="1">
    <citation type="submission" date="2022-04" db="EMBL/GenBank/DDBJ databases">
        <title>Carnegiea gigantea Genome sequencing and assembly v2.</title>
        <authorList>
            <person name="Copetti D."/>
            <person name="Sanderson M.J."/>
            <person name="Burquez A."/>
            <person name="Wojciechowski M.F."/>
        </authorList>
    </citation>
    <scope>NUCLEOTIDE SEQUENCE</scope>
    <source>
        <strain evidence="8">SGP5-SGP5p</strain>
        <tissue evidence="8">Aerial part</tissue>
    </source>
</reference>
<dbReference type="InterPro" id="IPR050307">
    <property type="entry name" value="Sterol_Desaturase_Related"/>
</dbReference>
<accession>A0A9Q1K4R5</accession>
<dbReference type="Proteomes" id="UP001153076">
    <property type="component" value="Unassembled WGS sequence"/>
</dbReference>
<evidence type="ECO:0000256" key="3">
    <source>
        <dbReference type="ARBA" id="ARBA00022692"/>
    </source>
</evidence>
<keyword evidence="4 6" id="KW-1133">Transmembrane helix</keyword>
<organism evidence="8 9">
    <name type="scientific">Carnegiea gigantea</name>
    <dbReference type="NCBI Taxonomy" id="171969"/>
    <lineage>
        <taxon>Eukaryota</taxon>
        <taxon>Viridiplantae</taxon>
        <taxon>Streptophyta</taxon>
        <taxon>Embryophyta</taxon>
        <taxon>Tracheophyta</taxon>
        <taxon>Spermatophyta</taxon>
        <taxon>Magnoliopsida</taxon>
        <taxon>eudicotyledons</taxon>
        <taxon>Gunneridae</taxon>
        <taxon>Pentapetalae</taxon>
        <taxon>Caryophyllales</taxon>
        <taxon>Cactineae</taxon>
        <taxon>Cactaceae</taxon>
        <taxon>Cactoideae</taxon>
        <taxon>Echinocereeae</taxon>
        <taxon>Carnegiea</taxon>
    </lineage>
</organism>
<proteinExistence type="inferred from homology"/>
<feature type="transmembrane region" description="Helical" evidence="6">
    <location>
        <begin position="130"/>
        <end position="151"/>
    </location>
</feature>
<dbReference type="GO" id="GO:0016491">
    <property type="term" value="F:oxidoreductase activity"/>
    <property type="evidence" value="ECO:0007669"/>
    <property type="project" value="InterPro"/>
</dbReference>
<dbReference type="PANTHER" id="PTHR11863">
    <property type="entry name" value="STEROL DESATURASE"/>
    <property type="match status" value="1"/>
</dbReference>